<name>A0ABX7R8C9_9GAMM</name>
<dbReference type="SUPFAM" id="SSF56281">
    <property type="entry name" value="Metallo-hydrolase/oxidoreductase"/>
    <property type="match status" value="1"/>
</dbReference>
<dbReference type="PANTHER" id="PTHR30619:SF1">
    <property type="entry name" value="RECOMBINATION PROTEIN 2"/>
    <property type="match status" value="1"/>
</dbReference>
<dbReference type="Gene3D" id="3.60.15.10">
    <property type="entry name" value="Ribonuclease Z/Hydroxyacylglutathione hydrolase-like"/>
    <property type="match status" value="1"/>
</dbReference>
<sequence length="391" mass="43510">MTASIEIRAYVVGFGDCILLRLPDKKQTRHVLVDFGRAPNDAVSLERFPAIARDIAATCNGHLDLVVVTHEHLDHMEGFYREREIFDKMDIDRIWMGLPSHPDYYADYPKAKLQKRLHETVSSFADSATKKGLVLHPAFRSLLINNLSNKDRIDYLRGLGKQPPLYLARGKGAGTAKWSPSIRVRVLAPEKDTSVYYGSSGRTRAFMDTLARQPNAAKARRPSDGFAWDFANVARGDDGSLPGCSASDFHRLRRAIREEGVAAARFLDKAQNNTSLCLLIEAVSKRLLLPGDAELESWEKIRQHSGKDLKPVDFMKVSHHGSHNGTPLDLLDTLLPVKRAGQAKILVSTKRNIYGTKNPVPDTALLTELRRRCSELVTTDGAPGTHVDLTL</sequence>
<reference evidence="1 2" key="1">
    <citation type="submission" date="2021-02" db="EMBL/GenBank/DDBJ databases">
        <title>Lysobacter arenosi sp. nov., isolated from soil of gangwondo yeongwol, south Korea.</title>
        <authorList>
            <person name="Kim K.R."/>
            <person name="Kim K.H."/>
            <person name="Jeon C.O."/>
        </authorList>
    </citation>
    <scope>NUCLEOTIDE SEQUENCE [LARGE SCALE GENOMIC DNA]</scope>
    <source>
        <strain evidence="1 2">R7</strain>
    </source>
</reference>
<protein>
    <recommendedName>
        <fullName evidence="3">Metallo-beta-lactamase domain-containing protein</fullName>
    </recommendedName>
</protein>
<gene>
    <name evidence="1" type="ORF">HIV01_012335</name>
</gene>
<evidence type="ECO:0000313" key="1">
    <source>
        <dbReference type="EMBL" id="QSX74005.1"/>
    </source>
</evidence>
<keyword evidence="2" id="KW-1185">Reference proteome</keyword>
<accession>A0ABX7R8C9</accession>
<dbReference type="InterPro" id="IPR052159">
    <property type="entry name" value="Competence_DNA_uptake"/>
</dbReference>
<dbReference type="PANTHER" id="PTHR30619">
    <property type="entry name" value="DNA INTERNALIZATION/COMPETENCE PROTEIN COMEC/REC2"/>
    <property type="match status" value="1"/>
</dbReference>
<organism evidence="1 2">
    <name type="scientific">Lysobacter arenosi</name>
    <dbReference type="NCBI Taxonomy" id="2795387"/>
    <lineage>
        <taxon>Bacteria</taxon>
        <taxon>Pseudomonadati</taxon>
        <taxon>Pseudomonadota</taxon>
        <taxon>Gammaproteobacteria</taxon>
        <taxon>Lysobacterales</taxon>
        <taxon>Lysobacteraceae</taxon>
        <taxon>Lysobacter</taxon>
    </lineage>
</organism>
<dbReference type="Proteomes" id="UP000663400">
    <property type="component" value="Chromosome"/>
</dbReference>
<evidence type="ECO:0000313" key="2">
    <source>
        <dbReference type="Proteomes" id="UP000663400"/>
    </source>
</evidence>
<dbReference type="InterPro" id="IPR036866">
    <property type="entry name" value="RibonucZ/Hydroxyglut_hydro"/>
</dbReference>
<proteinExistence type="predicted"/>
<dbReference type="RefSeq" id="WP_200607514.1">
    <property type="nucleotide sequence ID" value="NZ_CP071517.1"/>
</dbReference>
<evidence type="ECO:0008006" key="3">
    <source>
        <dbReference type="Google" id="ProtNLM"/>
    </source>
</evidence>
<dbReference type="EMBL" id="CP071517">
    <property type="protein sequence ID" value="QSX74005.1"/>
    <property type="molecule type" value="Genomic_DNA"/>
</dbReference>